<dbReference type="GO" id="GO:0005634">
    <property type="term" value="C:nucleus"/>
    <property type="evidence" value="ECO:0007669"/>
    <property type="project" value="UniProtKB-SubCell"/>
</dbReference>
<sequence length="456" mass="51182">MGRGRVELKRIENKINRQVTFSKRRNGLLKKAYELSVLCDAEIALIIFSSRGKLFEFASSEITKTIERYQSYQHASQLPADDQETQARNTYQEISKLKAKYESLQRSHRHLLGEDLGPLSLKELQQLERQLESALSQARQRRTQLMLDHMEELQKRERNLEDINRQLKFKLEAETSSLRAIQGSWEPNAMIESDPFSFRLQPNTMECEPTLQMYHHFVPPEAATPGNTGGENTYMLGWALSENGIHQGHAAADTRGGREGMNVRPAAACGFHPPYDSQGGRGAPATRDHPQGRPRRQAEPADVVSRMPTQNPEAVAMTGDDGQPSCKYGAAPGCNYLTNNEDGVSLAAMSLMNQDNINMVNWYYMKDAVLEGGIPFKKAHGMTAFEHHGSDPRFNKLFNDSMRNHSTILIKQLLEANRGFDDVKVLVDVGGGTGATLHMITSRHPHIKGINFDLPL</sequence>
<evidence type="ECO:0000256" key="4">
    <source>
        <dbReference type="ARBA" id="ARBA00022691"/>
    </source>
</evidence>
<dbReference type="GO" id="GO:0045944">
    <property type="term" value="P:positive regulation of transcription by RNA polymerase II"/>
    <property type="evidence" value="ECO:0007669"/>
    <property type="project" value="InterPro"/>
</dbReference>
<dbReference type="PROSITE" id="PS51297">
    <property type="entry name" value="K_BOX"/>
    <property type="match status" value="1"/>
</dbReference>
<keyword evidence="3" id="KW-0808">Transferase</keyword>
<dbReference type="AlphaFoldDB" id="A0A9E7F4C4"/>
<feature type="domain" description="MADS-box" evidence="11">
    <location>
        <begin position="1"/>
        <end position="61"/>
    </location>
</feature>
<keyword evidence="5" id="KW-0805">Transcription regulation</keyword>
<dbReference type="GO" id="GO:0032259">
    <property type="term" value="P:methylation"/>
    <property type="evidence" value="ECO:0007669"/>
    <property type="project" value="UniProtKB-KW"/>
</dbReference>
<keyword evidence="4" id="KW-0949">S-adenosyl-L-methionine</keyword>
<dbReference type="PRINTS" id="PR00404">
    <property type="entry name" value="MADSDOMAIN"/>
</dbReference>
<dbReference type="GO" id="GO:0000977">
    <property type="term" value="F:RNA polymerase II transcription regulatory region sequence-specific DNA binding"/>
    <property type="evidence" value="ECO:0007669"/>
    <property type="project" value="InterPro"/>
</dbReference>
<evidence type="ECO:0000313" key="13">
    <source>
        <dbReference type="EMBL" id="URD89605.1"/>
    </source>
</evidence>
<dbReference type="Pfam" id="PF00891">
    <property type="entry name" value="Methyltransf_2"/>
    <property type="match status" value="1"/>
</dbReference>
<dbReference type="Pfam" id="PF01486">
    <property type="entry name" value="K-box"/>
    <property type="match status" value="1"/>
</dbReference>
<name>A0A9E7F4C4_9LILI</name>
<dbReference type="InterPro" id="IPR016461">
    <property type="entry name" value="COMT-like"/>
</dbReference>
<evidence type="ECO:0000313" key="14">
    <source>
        <dbReference type="Proteomes" id="UP001055439"/>
    </source>
</evidence>
<dbReference type="InterPro" id="IPR033896">
    <property type="entry name" value="MEF2-like_N"/>
</dbReference>
<dbReference type="Proteomes" id="UP001055439">
    <property type="component" value="Chromosome 2"/>
</dbReference>
<dbReference type="PANTHER" id="PTHR48019">
    <property type="entry name" value="SERUM RESPONSE FACTOR HOMOLOG"/>
    <property type="match status" value="1"/>
</dbReference>
<evidence type="ECO:0000256" key="10">
    <source>
        <dbReference type="SAM" id="MobiDB-lite"/>
    </source>
</evidence>
<keyword evidence="2" id="KW-0489">Methyltransferase</keyword>
<dbReference type="InterPro" id="IPR036879">
    <property type="entry name" value="TF_MADSbox_sf"/>
</dbReference>
<dbReference type="EMBL" id="CP097504">
    <property type="protein sequence ID" value="URD89605.1"/>
    <property type="molecule type" value="Genomic_DNA"/>
</dbReference>
<feature type="compositionally biased region" description="Basic and acidic residues" evidence="10">
    <location>
        <begin position="286"/>
        <end position="299"/>
    </location>
</feature>
<dbReference type="Gene3D" id="3.40.1810.10">
    <property type="entry name" value="Transcription factor, MADS-box"/>
    <property type="match status" value="1"/>
</dbReference>
<dbReference type="InterPro" id="IPR002100">
    <property type="entry name" value="TF_MADSbox"/>
</dbReference>
<dbReference type="Pfam" id="PF00319">
    <property type="entry name" value="SRF-TF"/>
    <property type="match status" value="1"/>
</dbReference>
<dbReference type="PROSITE" id="PS51683">
    <property type="entry name" value="SAM_OMT_II"/>
    <property type="match status" value="1"/>
</dbReference>
<evidence type="ECO:0000256" key="8">
    <source>
        <dbReference type="ARBA" id="ARBA00023242"/>
    </source>
</evidence>
<dbReference type="InterPro" id="IPR029063">
    <property type="entry name" value="SAM-dependent_MTases_sf"/>
</dbReference>
<gene>
    <name evidence="13" type="ORF">MUK42_27048</name>
</gene>
<evidence type="ECO:0000256" key="7">
    <source>
        <dbReference type="ARBA" id="ARBA00023163"/>
    </source>
</evidence>
<dbReference type="GO" id="GO:0003700">
    <property type="term" value="F:DNA-binding transcription factor activity"/>
    <property type="evidence" value="ECO:0007669"/>
    <property type="project" value="InterPro"/>
</dbReference>
<evidence type="ECO:0000256" key="2">
    <source>
        <dbReference type="ARBA" id="ARBA00022603"/>
    </source>
</evidence>
<dbReference type="PROSITE" id="PS00350">
    <property type="entry name" value="MADS_BOX_1"/>
    <property type="match status" value="1"/>
</dbReference>
<dbReference type="SMART" id="SM00432">
    <property type="entry name" value="MADS"/>
    <property type="match status" value="1"/>
</dbReference>
<keyword evidence="8" id="KW-0539">Nucleus</keyword>
<accession>A0A9E7F4C4</accession>
<keyword evidence="9" id="KW-0175">Coiled coil</keyword>
<evidence type="ECO:0000256" key="3">
    <source>
        <dbReference type="ARBA" id="ARBA00022679"/>
    </source>
</evidence>
<proteinExistence type="predicted"/>
<feature type="non-terminal residue" evidence="13">
    <location>
        <position position="456"/>
    </location>
</feature>
<dbReference type="GO" id="GO:0046983">
    <property type="term" value="F:protein dimerization activity"/>
    <property type="evidence" value="ECO:0007669"/>
    <property type="project" value="InterPro"/>
</dbReference>
<dbReference type="CDD" id="cd00265">
    <property type="entry name" value="MADS_MEF2_like"/>
    <property type="match status" value="1"/>
</dbReference>
<dbReference type="PROSITE" id="PS50066">
    <property type="entry name" value="MADS_BOX_2"/>
    <property type="match status" value="1"/>
</dbReference>
<evidence type="ECO:0000259" key="12">
    <source>
        <dbReference type="PROSITE" id="PS51297"/>
    </source>
</evidence>
<protein>
    <submittedName>
        <fullName evidence="13">Uncharacterized protein</fullName>
    </submittedName>
</protein>
<dbReference type="OrthoDB" id="746346at2759"/>
<dbReference type="InterPro" id="IPR050142">
    <property type="entry name" value="MADS-box/MEF2_TF"/>
</dbReference>
<dbReference type="GO" id="GO:0008171">
    <property type="term" value="F:O-methyltransferase activity"/>
    <property type="evidence" value="ECO:0007669"/>
    <property type="project" value="InterPro"/>
</dbReference>
<organism evidence="13 14">
    <name type="scientific">Musa troglodytarum</name>
    <name type="common">fe'i banana</name>
    <dbReference type="NCBI Taxonomy" id="320322"/>
    <lineage>
        <taxon>Eukaryota</taxon>
        <taxon>Viridiplantae</taxon>
        <taxon>Streptophyta</taxon>
        <taxon>Embryophyta</taxon>
        <taxon>Tracheophyta</taxon>
        <taxon>Spermatophyta</taxon>
        <taxon>Magnoliopsida</taxon>
        <taxon>Liliopsida</taxon>
        <taxon>Zingiberales</taxon>
        <taxon>Musaceae</taxon>
        <taxon>Musa</taxon>
    </lineage>
</organism>
<dbReference type="FunFam" id="3.40.1810.10:FF:000008">
    <property type="entry name" value="MADS-box transcription factor 1"/>
    <property type="match status" value="1"/>
</dbReference>
<dbReference type="InterPro" id="IPR001077">
    <property type="entry name" value="COMT_C"/>
</dbReference>
<keyword evidence="7" id="KW-0804">Transcription</keyword>
<keyword evidence="6" id="KW-0238">DNA-binding</keyword>
<evidence type="ECO:0000256" key="6">
    <source>
        <dbReference type="ARBA" id="ARBA00023125"/>
    </source>
</evidence>
<evidence type="ECO:0000256" key="1">
    <source>
        <dbReference type="ARBA" id="ARBA00004123"/>
    </source>
</evidence>
<evidence type="ECO:0000259" key="11">
    <source>
        <dbReference type="PROSITE" id="PS50066"/>
    </source>
</evidence>
<evidence type="ECO:0000256" key="9">
    <source>
        <dbReference type="SAM" id="Coils"/>
    </source>
</evidence>
<dbReference type="SUPFAM" id="SSF53335">
    <property type="entry name" value="S-adenosyl-L-methionine-dependent methyltransferases"/>
    <property type="match status" value="1"/>
</dbReference>
<dbReference type="InterPro" id="IPR002487">
    <property type="entry name" value="TF_Kbox"/>
</dbReference>
<feature type="coiled-coil region" evidence="9">
    <location>
        <begin position="80"/>
        <end position="173"/>
    </location>
</feature>
<dbReference type="SUPFAM" id="SSF55455">
    <property type="entry name" value="SRF-like"/>
    <property type="match status" value="1"/>
</dbReference>
<comment type="subcellular location">
    <subcellularLocation>
        <location evidence="1">Nucleus</location>
    </subcellularLocation>
</comment>
<feature type="domain" description="K-box" evidence="12">
    <location>
        <begin position="87"/>
        <end position="177"/>
    </location>
</feature>
<dbReference type="Gene3D" id="3.40.50.150">
    <property type="entry name" value="Vaccinia Virus protein VP39"/>
    <property type="match status" value="1"/>
</dbReference>
<reference evidence="13" key="1">
    <citation type="submission" date="2022-05" db="EMBL/GenBank/DDBJ databases">
        <title>The Musa troglodytarum L. genome provides insights into the mechanism of non-climacteric behaviour and enrichment of carotenoids.</title>
        <authorList>
            <person name="Wang J."/>
        </authorList>
    </citation>
    <scope>NUCLEOTIDE SEQUENCE</scope>
    <source>
        <tissue evidence="13">Leaf</tissue>
    </source>
</reference>
<feature type="region of interest" description="Disordered" evidence="10">
    <location>
        <begin position="272"/>
        <end position="304"/>
    </location>
</feature>
<evidence type="ECO:0000256" key="5">
    <source>
        <dbReference type="ARBA" id="ARBA00023015"/>
    </source>
</evidence>
<keyword evidence="14" id="KW-1185">Reference proteome</keyword>